<dbReference type="EMBL" id="KN818240">
    <property type="protein sequence ID" value="KIL65752.1"/>
    <property type="molecule type" value="Genomic_DNA"/>
</dbReference>
<evidence type="ECO:0000313" key="3">
    <source>
        <dbReference type="EMBL" id="KIL65752.1"/>
    </source>
</evidence>
<feature type="transmembrane region" description="Helical" evidence="1">
    <location>
        <begin position="94"/>
        <end position="113"/>
    </location>
</feature>
<feature type="domain" description="DUF6533" evidence="2">
    <location>
        <begin position="28"/>
        <end position="69"/>
    </location>
</feature>
<proteinExistence type="predicted"/>
<feature type="transmembrane region" description="Helical" evidence="1">
    <location>
        <begin position="17"/>
        <end position="37"/>
    </location>
</feature>
<dbReference type="HOGENOM" id="CLU_035509_2_1_1"/>
<dbReference type="OrthoDB" id="3242376at2759"/>
<evidence type="ECO:0000256" key="1">
    <source>
        <dbReference type="SAM" id="Phobius"/>
    </source>
</evidence>
<feature type="transmembrane region" description="Helical" evidence="1">
    <location>
        <begin position="57"/>
        <end position="79"/>
    </location>
</feature>
<keyword evidence="1" id="KW-1133">Transmembrane helix</keyword>
<feature type="transmembrane region" description="Helical" evidence="1">
    <location>
        <begin position="125"/>
        <end position="145"/>
    </location>
</feature>
<feature type="transmembrane region" description="Helical" evidence="1">
    <location>
        <begin position="218"/>
        <end position="237"/>
    </location>
</feature>
<evidence type="ECO:0000313" key="4">
    <source>
        <dbReference type="Proteomes" id="UP000054549"/>
    </source>
</evidence>
<feature type="transmembrane region" description="Helical" evidence="1">
    <location>
        <begin position="243"/>
        <end position="262"/>
    </location>
</feature>
<sequence>MSDASLPSNNQKELETAFAYLTAVNYHVLASTVMLLYDHILTFEQERMYIWNQKKSLPSLVFLFFRYFCPVVSIINLVAEHDPGWSDTMCRNWIWLPVSTGTIINAATGVILIMRVHAIYCRARWILYVTVPVYLAELGVMMWSIPSGIPATNLPPGFVGCFPIPKPGTGLRLTSLYIAALEFDTVVFSLTFMRAFYRRFTKEKSVTLLRIIVRDGTLYYTVIFVVNLINVFLLALAPPDISAINAPFASMITTVLVSRLVLNLREAAAKKHIFYNSVTLATMTFETVDPTQSYNPPSTLVFNKPVQPANAIVSFIGLDEFDFPLDDFNHEVDTRRIPDMMR</sequence>
<dbReference type="InParanoid" id="A0A0C2WVF0"/>
<dbReference type="Pfam" id="PF20151">
    <property type="entry name" value="DUF6533"/>
    <property type="match status" value="1"/>
</dbReference>
<keyword evidence="1" id="KW-0472">Membrane</keyword>
<accession>A0A0C2WVF0</accession>
<feature type="transmembrane region" description="Helical" evidence="1">
    <location>
        <begin position="176"/>
        <end position="197"/>
    </location>
</feature>
<dbReference type="Proteomes" id="UP000054549">
    <property type="component" value="Unassembled WGS sequence"/>
</dbReference>
<dbReference type="InterPro" id="IPR045340">
    <property type="entry name" value="DUF6533"/>
</dbReference>
<protein>
    <recommendedName>
        <fullName evidence="2">DUF6533 domain-containing protein</fullName>
    </recommendedName>
</protein>
<name>A0A0C2WVF0_AMAMK</name>
<reference evidence="3 4" key="1">
    <citation type="submission" date="2014-04" db="EMBL/GenBank/DDBJ databases">
        <title>Evolutionary Origins and Diversification of the Mycorrhizal Mutualists.</title>
        <authorList>
            <consortium name="DOE Joint Genome Institute"/>
            <consortium name="Mycorrhizal Genomics Consortium"/>
            <person name="Kohler A."/>
            <person name="Kuo A."/>
            <person name="Nagy L.G."/>
            <person name="Floudas D."/>
            <person name="Copeland A."/>
            <person name="Barry K.W."/>
            <person name="Cichocki N."/>
            <person name="Veneault-Fourrey C."/>
            <person name="LaButti K."/>
            <person name="Lindquist E.A."/>
            <person name="Lipzen A."/>
            <person name="Lundell T."/>
            <person name="Morin E."/>
            <person name="Murat C."/>
            <person name="Riley R."/>
            <person name="Ohm R."/>
            <person name="Sun H."/>
            <person name="Tunlid A."/>
            <person name="Henrissat B."/>
            <person name="Grigoriev I.V."/>
            <person name="Hibbett D.S."/>
            <person name="Martin F."/>
        </authorList>
    </citation>
    <scope>NUCLEOTIDE SEQUENCE [LARGE SCALE GENOMIC DNA]</scope>
    <source>
        <strain evidence="3 4">Koide BX008</strain>
    </source>
</reference>
<dbReference type="STRING" id="946122.A0A0C2WVF0"/>
<evidence type="ECO:0000259" key="2">
    <source>
        <dbReference type="Pfam" id="PF20151"/>
    </source>
</evidence>
<dbReference type="AlphaFoldDB" id="A0A0C2WVF0"/>
<gene>
    <name evidence="3" type="ORF">M378DRAFT_161747</name>
</gene>
<organism evidence="3 4">
    <name type="scientific">Amanita muscaria (strain Koide BX008)</name>
    <dbReference type="NCBI Taxonomy" id="946122"/>
    <lineage>
        <taxon>Eukaryota</taxon>
        <taxon>Fungi</taxon>
        <taxon>Dikarya</taxon>
        <taxon>Basidiomycota</taxon>
        <taxon>Agaricomycotina</taxon>
        <taxon>Agaricomycetes</taxon>
        <taxon>Agaricomycetidae</taxon>
        <taxon>Agaricales</taxon>
        <taxon>Pluteineae</taxon>
        <taxon>Amanitaceae</taxon>
        <taxon>Amanita</taxon>
    </lineage>
</organism>
<keyword evidence="4" id="KW-1185">Reference proteome</keyword>
<keyword evidence="1" id="KW-0812">Transmembrane</keyword>